<evidence type="ECO:0000256" key="2">
    <source>
        <dbReference type="SAM" id="Phobius"/>
    </source>
</evidence>
<dbReference type="Pfam" id="PF11947">
    <property type="entry name" value="DUF3464"/>
    <property type="match status" value="1"/>
</dbReference>
<dbReference type="STRING" id="4537.A0A0E0LB18"/>
<feature type="transmembrane region" description="Helical" evidence="2">
    <location>
        <begin position="122"/>
        <end position="142"/>
    </location>
</feature>
<reference evidence="3" key="1">
    <citation type="submission" date="2015-04" db="UniProtKB">
        <authorList>
            <consortium name="EnsemblPlants"/>
        </authorList>
    </citation>
    <scope>IDENTIFICATION</scope>
</reference>
<evidence type="ECO:0008006" key="5">
    <source>
        <dbReference type="Google" id="ProtNLM"/>
    </source>
</evidence>
<proteinExistence type="predicted"/>
<feature type="compositionally biased region" description="Low complexity" evidence="1">
    <location>
        <begin position="1"/>
        <end position="16"/>
    </location>
</feature>
<evidence type="ECO:0000313" key="3">
    <source>
        <dbReference type="EnsemblPlants" id="OPUNC06G12130.1"/>
    </source>
</evidence>
<dbReference type="PANTHER" id="PTHR34575:SF1">
    <property type="entry name" value="PROTEIN PAM68, CHLOROPLASTIC"/>
    <property type="match status" value="1"/>
</dbReference>
<reference evidence="3" key="2">
    <citation type="submission" date="2018-05" db="EMBL/GenBank/DDBJ databases">
        <title>OpunRS2 (Oryza punctata Reference Sequence Version 2).</title>
        <authorList>
            <person name="Zhang J."/>
            <person name="Kudrna D."/>
            <person name="Lee S."/>
            <person name="Talag J."/>
            <person name="Welchert J."/>
            <person name="Wing R.A."/>
        </authorList>
    </citation>
    <scope>NUCLEOTIDE SEQUENCE [LARGE SCALE GENOMIC DNA]</scope>
</reference>
<dbReference type="EnsemblPlants" id="OPUNC06G12130.1">
    <property type="protein sequence ID" value="OPUNC06G12130.1"/>
    <property type="gene ID" value="OPUNC06G12130"/>
</dbReference>
<name>A0A0E0LB18_ORYPU</name>
<feature type="compositionally biased region" description="Acidic residues" evidence="1">
    <location>
        <begin position="93"/>
        <end position="106"/>
    </location>
</feature>
<feature type="region of interest" description="Disordered" evidence="1">
    <location>
        <begin position="1"/>
        <end position="110"/>
    </location>
</feature>
<dbReference type="InterPro" id="IPR021855">
    <property type="entry name" value="PAM68-like"/>
</dbReference>
<dbReference type="OMA" id="ICKEQPR"/>
<dbReference type="HOGENOM" id="CLU_099250_0_0_1"/>
<dbReference type="PANTHER" id="PTHR34575">
    <property type="entry name" value="PROTEIN PAM68, CHLOROPLASTIC"/>
    <property type="match status" value="1"/>
</dbReference>
<dbReference type="Proteomes" id="UP000026962">
    <property type="component" value="Chromosome 6"/>
</dbReference>
<dbReference type="AlphaFoldDB" id="A0A0E0LB18"/>
<evidence type="ECO:0000256" key="1">
    <source>
        <dbReference type="SAM" id="MobiDB-lite"/>
    </source>
</evidence>
<keyword evidence="4" id="KW-1185">Reference proteome</keyword>
<accession>A0A0E0LB18</accession>
<organism evidence="3">
    <name type="scientific">Oryza punctata</name>
    <name type="common">Red rice</name>
    <dbReference type="NCBI Taxonomy" id="4537"/>
    <lineage>
        <taxon>Eukaryota</taxon>
        <taxon>Viridiplantae</taxon>
        <taxon>Streptophyta</taxon>
        <taxon>Embryophyta</taxon>
        <taxon>Tracheophyta</taxon>
        <taxon>Spermatophyta</taxon>
        <taxon>Magnoliopsida</taxon>
        <taxon>Liliopsida</taxon>
        <taxon>Poales</taxon>
        <taxon>Poaceae</taxon>
        <taxon>BOP clade</taxon>
        <taxon>Oryzoideae</taxon>
        <taxon>Oryzeae</taxon>
        <taxon>Oryzinae</taxon>
        <taxon>Oryza</taxon>
    </lineage>
</organism>
<keyword evidence="2" id="KW-0472">Membrane</keyword>
<feature type="compositionally biased region" description="Basic residues" evidence="1">
    <location>
        <begin position="72"/>
        <end position="87"/>
    </location>
</feature>
<keyword evidence="2" id="KW-0812">Transmembrane</keyword>
<evidence type="ECO:0000313" key="4">
    <source>
        <dbReference type="Proteomes" id="UP000026962"/>
    </source>
</evidence>
<dbReference type="eggNOG" id="ENOG502RXKE">
    <property type="taxonomic scope" value="Eukaryota"/>
</dbReference>
<feature type="transmembrane region" description="Helical" evidence="2">
    <location>
        <begin position="154"/>
        <end position="176"/>
    </location>
</feature>
<keyword evidence="2" id="KW-1133">Transmembrane helix</keyword>
<dbReference type="Gramene" id="OPUNC06G12130.1">
    <property type="protein sequence ID" value="OPUNC06G12130.1"/>
    <property type="gene ID" value="OPUNC06G12130"/>
</dbReference>
<sequence length="220" mass="23899">MELPLAPARAPAAAALSCRSSPTFRPHAPPSAPNNSRARPPLLARARRNKSSRIDADDGADAEPKVITIGRPGKKRRRRRGGGKRQPPRPEQEDGDGDDEEDEEERDVAIPEVVTNRMMRRVGVSVGAPLAVGVAFLPAFYYLKTAARVDVPTWIPFGVSFVFFGAALLGVSYGIVSASWDPAREGSLLGWNEARRNWPVFWDSLRGGGGPSSSPPPRRR</sequence>
<protein>
    <recommendedName>
        <fullName evidence="5">Protein PAM68, chloroplastic</fullName>
    </recommendedName>
</protein>